<name>A0ABP8A9H5_9ACTN</name>
<gene>
    <name evidence="3" type="ORF">GCM10022252_02960</name>
</gene>
<proteinExistence type="predicted"/>
<comment type="caution">
    <text evidence="3">The sequence shown here is derived from an EMBL/GenBank/DDBJ whole genome shotgun (WGS) entry which is preliminary data.</text>
</comment>
<dbReference type="EMBL" id="BAABAQ010000001">
    <property type="protein sequence ID" value="GAA4180317.1"/>
    <property type="molecule type" value="Genomic_DNA"/>
</dbReference>
<keyword evidence="4" id="KW-1185">Reference proteome</keyword>
<organism evidence="3 4">
    <name type="scientific">Streptosporangium oxazolinicum</name>
    <dbReference type="NCBI Taxonomy" id="909287"/>
    <lineage>
        <taxon>Bacteria</taxon>
        <taxon>Bacillati</taxon>
        <taxon>Actinomycetota</taxon>
        <taxon>Actinomycetes</taxon>
        <taxon>Streptosporangiales</taxon>
        <taxon>Streptosporangiaceae</taxon>
        <taxon>Streptosporangium</taxon>
    </lineage>
</organism>
<keyword evidence="2" id="KW-1133">Transmembrane helix</keyword>
<feature type="transmembrane region" description="Helical" evidence="2">
    <location>
        <begin position="86"/>
        <end position="105"/>
    </location>
</feature>
<keyword evidence="2" id="KW-0472">Membrane</keyword>
<keyword evidence="2" id="KW-0812">Transmembrane</keyword>
<evidence type="ECO:0000256" key="1">
    <source>
        <dbReference type="SAM" id="MobiDB-lite"/>
    </source>
</evidence>
<dbReference type="Proteomes" id="UP001501251">
    <property type="component" value="Unassembled WGS sequence"/>
</dbReference>
<accession>A0ABP8A9H5</accession>
<evidence type="ECO:0000313" key="3">
    <source>
        <dbReference type="EMBL" id="GAA4180317.1"/>
    </source>
</evidence>
<protein>
    <submittedName>
        <fullName evidence="3">Uncharacterized protein</fullName>
    </submittedName>
</protein>
<feature type="compositionally biased region" description="Pro residues" evidence="1">
    <location>
        <begin position="32"/>
        <end position="41"/>
    </location>
</feature>
<feature type="region of interest" description="Disordered" evidence="1">
    <location>
        <begin position="1"/>
        <end position="82"/>
    </location>
</feature>
<sequence>MRIFPDEQVWPPKPPVEEPGEEPPGASTQPFPSVPGPPLPRPSATGAGTPTAAPAAVPADAPPGERSAPAAEETPPKRGRRTALRIGGAIVAVGLGIAVSTWNGYSVYRTGNPADRIHTVAAGGAMTLMHVSWKTSVEQVDSLPGQKPLQADRQWLKIKVTRTSLDAEGVSRRGDPEVEVRHSDGRAWKVLPESDDLPDEVKDHRVGTAYSYTMVSVVPRNVAGQVEVHVRPATYRVVENESVTDTFKRTAKEKDPAQDQVLRFRR</sequence>
<evidence type="ECO:0000313" key="4">
    <source>
        <dbReference type="Proteomes" id="UP001501251"/>
    </source>
</evidence>
<reference evidence="4" key="1">
    <citation type="journal article" date="2019" name="Int. J. Syst. Evol. Microbiol.">
        <title>The Global Catalogue of Microorganisms (GCM) 10K type strain sequencing project: providing services to taxonomists for standard genome sequencing and annotation.</title>
        <authorList>
            <consortium name="The Broad Institute Genomics Platform"/>
            <consortium name="The Broad Institute Genome Sequencing Center for Infectious Disease"/>
            <person name="Wu L."/>
            <person name="Ma J."/>
        </authorList>
    </citation>
    <scope>NUCLEOTIDE SEQUENCE [LARGE SCALE GENOMIC DNA]</scope>
    <source>
        <strain evidence="4">JCM 17388</strain>
    </source>
</reference>
<feature type="compositionally biased region" description="Low complexity" evidence="1">
    <location>
        <begin position="42"/>
        <end position="64"/>
    </location>
</feature>
<evidence type="ECO:0000256" key="2">
    <source>
        <dbReference type="SAM" id="Phobius"/>
    </source>
</evidence>